<dbReference type="Gene3D" id="3.40.605.10">
    <property type="entry name" value="Aldehyde Dehydrogenase, Chain A, domain 1"/>
    <property type="match status" value="1"/>
</dbReference>
<dbReference type="CDD" id="cd07106">
    <property type="entry name" value="ALDH_AldA-AAD23400"/>
    <property type="match status" value="1"/>
</dbReference>
<dbReference type="InterPro" id="IPR016163">
    <property type="entry name" value="Ald_DH_C"/>
</dbReference>
<dbReference type="PROSITE" id="PS00687">
    <property type="entry name" value="ALDEHYDE_DEHYDR_GLU"/>
    <property type="match status" value="1"/>
</dbReference>
<dbReference type="Pfam" id="PF00171">
    <property type="entry name" value="Aldedh"/>
    <property type="match status" value="1"/>
</dbReference>
<gene>
    <name evidence="8" type="ORF">GLRG_09265</name>
</gene>
<dbReference type="OrthoDB" id="310895at2759"/>
<evidence type="ECO:0000256" key="2">
    <source>
        <dbReference type="ARBA" id="ARBA00023002"/>
    </source>
</evidence>
<reference evidence="9" key="1">
    <citation type="journal article" date="2012" name="Nat. Genet.">
        <title>Lifestyle transitions in plant pathogenic Colletotrichum fungi deciphered by genome and transcriptome analyses.</title>
        <authorList>
            <person name="O'Connell R.J."/>
            <person name="Thon M.R."/>
            <person name="Hacquard S."/>
            <person name="Amyotte S.G."/>
            <person name="Kleemann J."/>
            <person name="Torres M.F."/>
            <person name="Damm U."/>
            <person name="Buiate E.A."/>
            <person name="Epstein L."/>
            <person name="Alkan N."/>
            <person name="Altmueller J."/>
            <person name="Alvarado-Balderrama L."/>
            <person name="Bauser C.A."/>
            <person name="Becker C."/>
            <person name="Birren B.W."/>
            <person name="Chen Z."/>
            <person name="Choi J."/>
            <person name="Crouch J.A."/>
            <person name="Duvick J.P."/>
            <person name="Farman M.A."/>
            <person name="Gan P."/>
            <person name="Heiman D."/>
            <person name="Henrissat B."/>
            <person name="Howard R.J."/>
            <person name="Kabbage M."/>
            <person name="Koch C."/>
            <person name="Kracher B."/>
            <person name="Kubo Y."/>
            <person name="Law A.D."/>
            <person name="Lebrun M.-H."/>
            <person name="Lee Y.-H."/>
            <person name="Miyara I."/>
            <person name="Moore N."/>
            <person name="Neumann U."/>
            <person name="Nordstroem K."/>
            <person name="Panaccione D.G."/>
            <person name="Panstruga R."/>
            <person name="Place M."/>
            <person name="Proctor R.H."/>
            <person name="Prusky D."/>
            <person name="Rech G."/>
            <person name="Reinhardt R."/>
            <person name="Rollins J.A."/>
            <person name="Rounsley S."/>
            <person name="Schardl C.L."/>
            <person name="Schwartz D.C."/>
            <person name="Shenoy N."/>
            <person name="Shirasu K."/>
            <person name="Sikhakolli U.R."/>
            <person name="Stueber K."/>
            <person name="Sukno S.A."/>
            <person name="Sweigard J.A."/>
            <person name="Takano Y."/>
            <person name="Takahara H."/>
            <person name="Trail F."/>
            <person name="van der Does H.C."/>
            <person name="Voll L.M."/>
            <person name="Will I."/>
            <person name="Young S."/>
            <person name="Zeng Q."/>
            <person name="Zhang J."/>
            <person name="Zhou S."/>
            <person name="Dickman M.B."/>
            <person name="Schulze-Lefert P."/>
            <person name="Ver Loren van Themaat E."/>
            <person name="Ma L.-J."/>
            <person name="Vaillancourt L.J."/>
        </authorList>
    </citation>
    <scope>NUCLEOTIDE SEQUENCE [LARGE SCALE GENOMIC DNA]</scope>
    <source>
        <strain evidence="9">M1.001 / M2 / FGSC 10212</strain>
    </source>
</reference>
<dbReference type="HOGENOM" id="CLU_005391_0_0_1"/>
<dbReference type="EMBL" id="GG697376">
    <property type="protein sequence ID" value="EFQ34121.1"/>
    <property type="molecule type" value="Genomic_DNA"/>
</dbReference>
<dbReference type="EC" id="1.2.1.3" evidence="3"/>
<dbReference type="VEuPathDB" id="FungiDB:GLRG_09265"/>
<dbReference type="AlphaFoldDB" id="E3QTD3"/>
<proteinExistence type="inferred from homology"/>
<comment type="similarity">
    <text evidence="1 6">Belongs to the aldehyde dehydrogenase family.</text>
</comment>
<dbReference type="Proteomes" id="UP000008782">
    <property type="component" value="Unassembled WGS sequence"/>
</dbReference>
<evidence type="ECO:0000256" key="4">
    <source>
        <dbReference type="ARBA" id="ARBA00049194"/>
    </source>
</evidence>
<dbReference type="InterPro" id="IPR016162">
    <property type="entry name" value="Ald_DH_N"/>
</dbReference>
<comment type="catalytic activity">
    <reaction evidence="4">
        <text>an aldehyde + NAD(+) + H2O = a carboxylate + NADH + 2 H(+)</text>
        <dbReference type="Rhea" id="RHEA:16185"/>
        <dbReference type="ChEBI" id="CHEBI:15377"/>
        <dbReference type="ChEBI" id="CHEBI:15378"/>
        <dbReference type="ChEBI" id="CHEBI:17478"/>
        <dbReference type="ChEBI" id="CHEBI:29067"/>
        <dbReference type="ChEBI" id="CHEBI:57540"/>
        <dbReference type="ChEBI" id="CHEBI:57945"/>
        <dbReference type="EC" id="1.2.1.3"/>
    </reaction>
</comment>
<dbReference type="SUPFAM" id="SSF53720">
    <property type="entry name" value="ALDH-like"/>
    <property type="match status" value="1"/>
</dbReference>
<name>E3QTD3_COLGM</name>
<protein>
    <recommendedName>
        <fullName evidence="3">aldehyde dehydrogenase (NAD(+))</fullName>
        <ecNumber evidence="3">1.2.1.3</ecNumber>
    </recommendedName>
</protein>
<evidence type="ECO:0000259" key="7">
    <source>
        <dbReference type="Pfam" id="PF00171"/>
    </source>
</evidence>
<keyword evidence="2 6" id="KW-0560">Oxidoreductase</keyword>
<feature type="active site" evidence="5">
    <location>
        <position position="251"/>
    </location>
</feature>
<accession>E3QTD3</accession>
<evidence type="ECO:0000256" key="6">
    <source>
        <dbReference type="RuleBase" id="RU003345"/>
    </source>
</evidence>
<evidence type="ECO:0000256" key="1">
    <source>
        <dbReference type="ARBA" id="ARBA00009986"/>
    </source>
</evidence>
<dbReference type="FunFam" id="3.40.605.10:FF:000007">
    <property type="entry name" value="NAD/NADP-dependent betaine aldehyde dehydrogenase"/>
    <property type="match status" value="1"/>
</dbReference>
<evidence type="ECO:0000256" key="5">
    <source>
        <dbReference type="PROSITE-ProRule" id="PRU10007"/>
    </source>
</evidence>
<dbReference type="InterPro" id="IPR029510">
    <property type="entry name" value="Ald_DH_CS_GLU"/>
</dbReference>
<dbReference type="GeneID" id="24414630"/>
<keyword evidence="9" id="KW-1185">Reference proteome</keyword>
<feature type="domain" description="Aldehyde dehydrogenase" evidence="7">
    <location>
        <begin position="30"/>
        <end position="441"/>
    </location>
</feature>
<dbReference type="InterPro" id="IPR016161">
    <property type="entry name" value="Ald_DH/histidinol_DH"/>
</dbReference>
<dbReference type="GO" id="GO:0004029">
    <property type="term" value="F:aldehyde dehydrogenase (NAD+) activity"/>
    <property type="evidence" value="ECO:0007669"/>
    <property type="project" value="UniProtKB-EC"/>
</dbReference>
<sequence length="443" mass="48312">MTMGHQPVDFDNDFVQIVGGKCAPTQSSRHGLNPSNKQPLPPVPVATQQDLDDAVAAGKAAFKTWSRLPDQHRKKAVLNFAAAIEAHSTDLAHLLTREHGKTIVEAHHEVELLPLFLRGHAQIEWREEVVEDSERRTVVTRYVPLGVVAAIVPWSFPLLMATGKLAPALLTGNVIILKPSPFAPYSCLKLVELAQQFFPPGVVQSLSGDDDLGPWMTSHPGFNKISFTGSVAAGKEVMRSASKNLTRVTLELGGNDAAIVLPDVQVKSVAAKVAANAFMNLGQVCITIKRVYVHEDIYEEFRDAMVQSLAQYSIGDASSETSTHGPLQNAPQHERVKALLDDVERESYKVLVGGQVKPSSPGYYMKPMIVDEPADDSRIVVEEQFGPIIPLLSWRDEENVITRANNSSMGLGASVWGSNVHKASELARELQAGSVWVNQHTGF</sequence>
<dbReference type="eggNOG" id="KOG2450">
    <property type="taxonomic scope" value="Eukaryota"/>
</dbReference>
<dbReference type="Gene3D" id="3.40.309.10">
    <property type="entry name" value="Aldehyde Dehydrogenase, Chain A, domain 2"/>
    <property type="match status" value="1"/>
</dbReference>
<dbReference type="InterPro" id="IPR015590">
    <property type="entry name" value="Aldehyde_DH_dom"/>
</dbReference>
<organism evidence="9">
    <name type="scientific">Colletotrichum graminicola (strain M1.001 / M2 / FGSC 10212)</name>
    <name type="common">Maize anthracnose fungus</name>
    <name type="synonym">Glomerella graminicola</name>
    <dbReference type="NCBI Taxonomy" id="645133"/>
    <lineage>
        <taxon>Eukaryota</taxon>
        <taxon>Fungi</taxon>
        <taxon>Dikarya</taxon>
        <taxon>Ascomycota</taxon>
        <taxon>Pezizomycotina</taxon>
        <taxon>Sordariomycetes</taxon>
        <taxon>Hypocreomycetidae</taxon>
        <taxon>Glomerellales</taxon>
        <taxon>Glomerellaceae</taxon>
        <taxon>Colletotrichum</taxon>
        <taxon>Colletotrichum graminicola species complex</taxon>
    </lineage>
</organism>
<dbReference type="RefSeq" id="XP_008098141.1">
    <property type="nucleotide sequence ID" value="XM_008099950.1"/>
</dbReference>
<dbReference type="STRING" id="645133.E3QTD3"/>
<dbReference type="InterPro" id="IPR044086">
    <property type="entry name" value="LUC3-like"/>
</dbReference>
<dbReference type="FunFam" id="3.40.309.10:FF:000009">
    <property type="entry name" value="Aldehyde dehydrogenase A"/>
    <property type="match status" value="1"/>
</dbReference>
<evidence type="ECO:0000313" key="9">
    <source>
        <dbReference type="Proteomes" id="UP000008782"/>
    </source>
</evidence>
<dbReference type="PANTHER" id="PTHR11699">
    <property type="entry name" value="ALDEHYDE DEHYDROGENASE-RELATED"/>
    <property type="match status" value="1"/>
</dbReference>
<evidence type="ECO:0000256" key="3">
    <source>
        <dbReference type="ARBA" id="ARBA00024226"/>
    </source>
</evidence>
<evidence type="ECO:0000313" key="8">
    <source>
        <dbReference type="EMBL" id="EFQ34121.1"/>
    </source>
</evidence>